<dbReference type="GO" id="GO:0043248">
    <property type="term" value="P:proteasome assembly"/>
    <property type="evidence" value="ECO:0007669"/>
    <property type="project" value="InterPro"/>
</dbReference>
<name>A0A1Y1XMF8_9FUNG</name>
<organism evidence="1 2">
    <name type="scientific">Anaeromyces robustus</name>
    <dbReference type="NCBI Taxonomy" id="1754192"/>
    <lineage>
        <taxon>Eukaryota</taxon>
        <taxon>Fungi</taxon>
        <taxon>Fungi incertae sedis</taxon>
        <taxon>Chytridiomycota</taxon>
        <taxon>Chytridiomycota incertae sedis</taxon>
        <taxon>Neocallimastigomycetes</taxon>
        <taxon>Neocallimastigales</taxon>
        <taxon>Neocallimastigaceae</taxon>
        <taxon>Anaeromyces</taxon>
    </lineage>
</organism>
<dbReference type="Gene3D" id="3.30.230.90">
    <property type="match status" value="1"/>
</dbReference>
<dbReference type="InterPro" id="IPR018788">
    <property type="entry name" value="Proteasome_assmbl_chp_3"/>
</dbReference>
<sequence length="147" mass="16517">MLATAGFVDNSINSFPVESKQLAFEIENCHTEIVLNEFSDKIFIVLTQLNKIGSMILVTSENNRISNNNIISVQPLLGASDSPLYQTFASCILQEILKIRPNERRPLVLSLAFNKKMFVGDSEESTMFIPNLLPEVIKAIQFLIQKN</sequence>
<proteinExistence type="predicted"/>
<dbReference type="Pfam" id="PF10178">
    <property type="entry name" value="PAC3"/>
    <property type="match status" value="1"/>
</dbReference>
<reference evidence="1 2" key="2">
    <citation type="submission" date="2016-08" db="EMBL/GenBank/DDBJ databases">
        <title>Pervasive Adenine N6-methylation of Active Genes in Fungi.</title>
        <authorList>
            <consortium name="DOE Joint Genome Institute"/>
            <person name="Mondo S.J."/>
            <person name="Dannebaum R.O."/>
            <person name="Kuo R.C."/>
            <person name="Labutti K."/>
            <person name="Haridas S."/>
            <person name="Kuo A."/>
            <person name="Salamov A."/>
            <person name="Ahrendt S.R."/>
            <person name="Lipzen A."/>
            <person name="Sullivan W."/>
            <person name="Andreopoulos W.B."/>
            <person name="Clum A."/>
            <person name="Lindquist E."/>
            <person name="Daum C."/>
            <person name="Ramamoorthy G.K."/>
            <person name="Gryganskyi A."/>
            <person name="Culley D."/>
            <person name="Magnuson J.K."/>
            <person name="James T.Y."/>
            <person name="O'Malley M.A."/>
            <person name="Stajich J.E."/>
            <person name="Spatafora J.W."/>
            <person name="Visel A."/>
            <person name="Grigoriev I.V."/>
        </authorList>
    </citation>
    <scope>NUCLEOTIDE SEQUENCE [LARGE SCALE GENOMIC DNA]</scope>
    <source>
        <strain evidence="1 2">S4</strain>
    </source>
</reference>
<reference evidence="1 2" key="1">
    <citation type="submission" date="2016-08" db="EMBL/GenBank/DDBJ databases">
        <title>A Parts List for Fungal Cellulosomes Revealed by Comparative Genomics.</title>
        <authorList>
            <consortium name="DOE Joint Genome Institute"/>
            <person name="Haitjema C.H."/>
            <person name="Gilmore S.P."/>
            <person name="Henske J.K."/>
            <person name="Solomon K.V."/>
            <person name="De Groot R."/>
            <person name="Kuo A."/>
            <person name="Mondo S.J."/>
            <person name="Salamov A.A."/>
            <person name="Labutti K."/>
            <person name="Zhao Z."/>
            <person name="Chiniquy J."/>
            <person name="Barry K."/>
            <person name="Brewer H.M."/>
            <person name="Purvine S.O."/>
            <person name="Wright A.T."/>
            <person name="Boxma B."/>
            <person name="Van Alen T."/>
            <person name="Hackstein J.H."/>
            <person name="Baker S.E."/>
            <person name="Grigoriev I.V."/>
            <person name="O'Malley M.A."/>
        </authorList>
    </citation>
    <scope>NUCLEOTIDE SEQUENCE [LARGE SCALE GENOMIC DNA]</scope>
    <source>
        <strain evidence="1 2">S4</strain>
    </source>
</reference>
<dbReference type="AlphaFoldDB" id="A0A1Y1XMF8"/>
<evidence type="ECO:0000313" key="2">
    <source>
        <dbReference type="Proteomes" id="UP000193944"/>
    </source>
</evidence>
<dbReference type="Proteomes" id="UP000193944">
    <property type="component" value="Unassembled WGS sequence"/>
</dbReference>
<dbReference type="InterPro" id="IPR053720">
    <property type="entry name" value="Psm_Assembly_Chaperone"/>
</dbReference>
<dbReference type="PANTHER" id="PTHR31051:SF1">
    <property type="entry name" value="PROTEASOME ASSEMBLY CHAPERONE 3"/>
    <property type="match status" value="1"/>
</dbReference>
<dbReference type="OrthoDB" id="5593278at2759"/>
<dbReference type="PANTHER" id="PTHR31051">
    <property type="entry name" value="PROTEASOME ASSEMBLY CHAPERONE 3"/>
    <property type="match status" value="1"/>
</dbReference>
<gene>
    <name evidence="1" type="ORF">BCR32DRAFT_264681</name>
</gene>
<keyword evidence="2" id="KW-1185">Reference proteome</keyword>
<protein>
    <submittedName>
        <fullName evidence="1">Uncharacterized protein</fullName>
    </submittedName>
</protein>
<dbReference type="EMBL" id="MCFG01000015">
    <property type="protein sequence ID" value="ORX86928.1"/>
    <property type="molecule type" value="Genomic_DNA"/>
</dbReference>
<comment type="caution">
    <text evidence="1">The sequence shown here is derived from an EMBL/GenBank/DDBJ whole genome shotgun (WGS) entry which is preliminary data.</text>
</comment>
<evidence type="ECO:0000313" key="1">
    <source>
        <dbReference type="EMBL" id="ORX86928.1"/>
    </source>
</evidence>
<dbReference type="STRING" id="1754192.A0A1Y1XMF8"/>
<accession>A0A1Y1XMF8</accession>